<dbReference type="AlphaFoldDB" id="A0A3D9SKA1"/>
<accession>A0A3D9SKA1</accession>
<evidence type="ECO:0000313" key="2">
    <source>
        <dbReference type="EMBL" id="REE96356.1"/>
    </source>
</evidence>
<name>A0A3D9SKA1_9ACTN</name>
<dbReference type="SUPFAM" id="SSF53335">
    <property type="entry name" value="S-adenosyl-L-methionine-dependent methyltransferases"/>
    <property type="match status" value="1"/>
</dbReference>
<dbReference type="GO" id="GO:0032259">
    <property type="term" value="P:methylation"/>
    <property type="evidence" value="ECO:0007669"/>
    <property type="project" value="UniProtKB-KW"/>
</dbReference>
<dbReference type="InterPro" id="IPR029063">
    <property type="entry name" value="SAM-dependent_MTases_sf"/>
</dbReference>
<keyword evidence="2" id="KW-0808">Transferase</keyword>
<feature type="domain" description="Methyltransferase type 11" evidence="1">
    <location>
        <begin position="33"/>
        <end position="140"/>
    </location>
</feature>
<gene>
    <name evidence="2" type="ORF">DFJ69_1786</name>
</gene>
<dbReference type="PANTHER" id="PTHR43591:SF24">
    <property type="entry name" value="2-METHOXY-6-POLYPRENYL-1,4-BENZOQUINOL METHYLASE, MITOCHONDRIAL"/>
    <property type="match status" value="1"/>
</dbReference>
<keyword evidence="3" id="KW-1185">Reference proteome</keyword>
<dbReference type="GO" id="GO:0008757">
    <property type="term" value="F:S-adenosylmethionine-dependent methyltransferase activity"/>
    <property type="evidence" value="ECO:0007669"/>
    <property type="project" value="InterPro"/>
</dbReference>
<organism evidence="2 3">
    <name type="scientific">Thermomonospora umbrina</name>
    <dbReference type="NCBI Taxonomy" id="111806"/>
    <lineage>
        <taxon>Bacteria</taxon>
        <taxon>Bacillati</taxon>
        <taxon>Actinomycetota</taxon>
        <taxon>Actinomycetes</taxon>
        <taxon>Streptosporangiales</taxon>
        <taxon>Thermomonosporaceae</taxon>
        <taxon>Thermomonospora</taxon>
    </lineage>
</organism>
<dbReference type="InterPro" id="IPR013216">
    <property type="entry name" value="Methyltransf_11"/>
</dbReference>
<dbReference type="Pfam" id="PF08241">
    <property type="entry name" value="Methyltransf_11"/>
    <property type="match status" value="1"/>
</dbReference>
<sequence length="250" mass="26938">MPPTTANRRRTVVSPHVARLVDFAEPSPADDCLDLSCGPGPLPDALGPLVRHVTAVDGTPLSPPGAGPDGRTPTVLFGRSRLHVGALDTPTVRARATALPYRSAAFTLVTSRFSLSGLGDPAQVLREMARVCRPGGRLVIAEVVRPSGYGREHDRLERLRDPAHPGTPTLARLVELLSEAGARVRGIERFNVERPLEPWLAAAPDQNGVERVRHALVDEIEGGPRSGARPRVISGELWFTQTWAHLTARV</sequence>
<evidence type="ECO:0000259" key="1">
    <source>
        <dbReference type="Pfam" id="PF08241"/>
    </source>
</evidence>
<dbReference type="EMBL" id="QTTT01000001">
    <property type="protein sequence ID" value="REE96356.1"/>
    <property type="molecule type" value="Genomic_DNA"/>
</dbReference>
<proteinExistence type="predicted"/>
<comment type="caution">
    <text evidence="2">The sequence shown here is derived from an EMBL/GenBank/DDBJ whole genome shotgun (WGS) entry which is preliminary data.</text>
</comment>
<keyword evidence="2" id="KW-0489">Methyltransferase</keyword>
<dbReference type="Gene3D" id="3.40.50.150">
    <property type="entry name" value="Vaccinia Virus protein VP39"/>
    <property type="match status" value="1"/>
</dbReference>
<protein>
    <submittedName>
        <fullName evidence="2">Methyltransferase family protein</fullName>
    </submittedName>
</protein>
<evidence type="ECO:0000313" key="3">
    <source>
        <dbReference type="Proteomes" id="UP000256661"/>
    </source>
</evidence>
<dbReference type="PANTHER" id="PTHR43591">
    <property type="entry name" value="METHYLTRANSFERASE"/>
    <property type="match status" value="1"/>
</dbReference>
<dbReference type="RefSeq" id="WP_211328556.1">
    <property type="nucleotide sequence ID" value="NZ_QTTT01000001.1"/>
</dbReference>
<dbReference type="CDD" id="cd02440">
    <property type="entry name" value="AdoMet_MTases"/>
    <property type="match status" value="1"/>
</dbReference>
<reference evidence="2 3" key="1">
    <citation type="submission" date="2018-08" db="EMBL/GenBank/DDBJ databases">
        <title>Sequencing the genomes of 1000 actinobacteria strains.</title>
        <authorList>
            <person name="Klenk H.-P."/>
        </authorList>
    </citation>
    <scope>NUCLEOTIDE SEQUENCE [LARGE SCALE GENOMIC DNA]</scope>
    <source>
        <strain evidence="2 3">DSM 43927</strain>
    </source>
</reference>
<dbReference type="Proteomes" id="UP000256661">
    <property type="component" value="Unassembled WGS sequence"/>
</dbReference>